<evidence type="ECO:0000259" key="1">
    <source>
        <dbReference type="PROSITE" id="PS50056"/>
    </source>
</evidence>
<dbReference type="Gene3D" id="3.90.190.10">
    <property type="entry name" value="Protein tyrosine phosphatase superfamily"/>
    <property type="match status" value="1"/>
</dbReference>
<accession>A0ABP9QDW2</accession>
<dbReference type="InterPro" id="IPR026893">
    <property type="entry name" value="Tyr/Ser_Pase_IphP-type"/>
</dbReference>
<dbReference type="EMBL" id="BAABJP010000020">
    <property type="protein sequence ID" value="GAA5160277.1"/>
    <property type="molecule type" value="Genomic_DNA"/>
</dbReference>
<dbReference type="RefSeq" id="WP_185060374.1">
    <property type="nucleotide sequence ID" value="NZ_BAABJP010000020.1"/>
</dbReference>
<sequence>MTAEALHTIPPDVLPNLRDVGGLTTDTGGTTRPGVLLRSAAPLAGDRLPELAGWPPALVLDLRGGDELGGLAHPLTAPGTLVHALPLLDRAVTPEAGGEPVIDWDQVPDLATAYLHFLERSETKLATITELVAAAEGAALVHCAAGKDRTGVVVAVLLRAVGVSREAITADYLLTEPELPAILARPNNVVADATRYQRLLGVPAEAITGVLDMLDDTPGGAAGWLRARGVADDVLAAWRLRILG</sequence>
<gene>
    <name evidence="2" type="primary">ptbB</name>
    <name evidence="2" type="ORF">GCM10023321_42600</name>
</gene>
<proteinExistence type="predicted"/>
<evidence type="ECO:0000313" key="3">
    <source>
        <dbReference type="Proteomes" id="UP001428817"/>
    </source>
</evidence>
<dbReference type="SUPFAM" id="SSF52799">
    <property type="entry name" value="(Phosphotyrosine protein) phosphatases II"/>
    <property type="match status" value="1"/>
</dbReference>
<dbReference type="Proteomes" id="UP001428817">
    <property type="component" value="Unassembled WGS sequence"/>
</dbReference>
<dbReference type="PROSITE" id="PS00383">
    <property type="entry name" value="TYR_PHOSPHATASE_1"/>
    <property type="match status" value="1"/>
</dbReference>
<dbReference type="InterPro" id="IPR016130">
    <property type="entry name" value="Tyr_Pase_AS"/>
</dbReference>
<dbReference type="InterPro" id="IPR029021">
    <property type="entry name" value="Prot-tyrosine_phosphatase-like"/>
</dbReference>
<organism evidence="2 3">
    <name type="scientific">Pseudonocardia eucalypti</name>
    <dbReference type="NCBI Taxonomy" id="648755"/>
    <lineage>
        <taxon>Bacteria</taxon>
        <taxon>Bacillati</taxon>
        <taxon>Actinomycetota</taxon>
        <taxon>Actinomycetes</taxon>
        <taxon>Pseudonocardiales</taxon>
        <taxon>Pseudonocardiaceae</taxon>
        <taxon>Pseudonocardia</taxon>
    </lineage>
</organism>
<feature type="domain" description="Tyrosine specific protein phosphatases" evidence="1">
    <location>
        <begin position="115"/>
        <end position="158"/>
    </location>
</feature>
<dbReference type="PROSITE" id="PS50056">
    <property type="entry name" value="TYR_PHOSPHATASE_2"/>
    <property type="match status" value="1"/>
</dbReference>
<protein>
    <submittedName>
        <fullName evidence="2">Tyrosine-protein phosphatase PtbB</fullName>
    </submittedName>
</protein>
<comment type="caution">
    <text evidence="2">The sequence shown here is derived from an EMBL/GenBank/DDBJ whole genome shotgun (WGS) entry which is preliminary data.</text>
</comment>
<dbReference type="InterPro" id="IPR000387">
    <property type="entry name" value="Tyr_Pase_dom"/>
</dbReference>
<dbReference type="Pfam" id="PF13350">
    <property type="entry name" value="Y_phosphatase3"/>
    <property type="match status" value="1"/>
</dbReference>
<reference evidence="3" key="1">
    <citation type="journal article" date="2019" name="Int. J. Syst. Evol. Microbiol.">
        <title>The Global Catalogue of Microorganisms (GCM) 10K type strain sequencing project: providing services to taxonomists for standard genome sequencing and annotation.</title>
        <authorList>
            <consortium name="The Broad Institute Genomics Platform"/>
            <consortium name="The Broad Institute Genome Sequencing Center for Infectious Disease"/>
            <person name="Wu L."/>
            <person name="Ma J."/>
        </authorList>
    </citation>
    <scope>NUCLEOTIDE SEQUENCE [LARGE SCALE GENOMIC DNA]</scope>
    <source>
        <strain evidence="3">JCM 18303</strain>
    </source>
</reference>
<keyword evidence="3" id="KW-1185">Reference proteome</keyword>
<evidence type="ECO:0000313" key="2">
    <source>
        <dbReference type="EMBL" id="GAA5160277.1"/>
    </source>
</evidence>
<name>A0ABP9QDW2_9PSEU</name>